<reference evidence="1" key="1">
    <citation type="submission" date="2020-08" db="EMBL/GenBank/DDBJ databases">
        <title>Genome sequencing and assembly of the red palm weevil Rhynchophorus ferrugineus.</title>
        <authorList>
            <person name="Dias G.B."/>
            <person name="Bergman C.M."/>
            <person name="Manee M."/>
        </authorList>
    </citation>
    <scope>NUCLEOTIDE SEQUENCE</scope>
    <source>
        <strain evidence="1">AA-2017</strain>
        <tissue evidence="1">Whole larva</tissue>
    </source>
</reference>
<sequence length="103" mass="11907">MMLVVEHNSERSLYNDTEGSYLCSVLQCPPNTSNCEKRSETTSDKRFLTVNVKCMDRSGNITMTRQYTQNNPYGRNVYYKGLEETLSISYRSANIVLNLLNRH</sequence>
<gene>
    <name evidence="1" type="ORF">GWI33_005482</name>
</gene>
<proteinExistence type="predicted"/>
<dbReference type="AlphaFoldDB" id="A0A834IMW6"/>
<evidence type="ECO:0000313" key="1">
    <source>
        <dbReference type="EMBL" id="KAF7280823.1"/>
    </source>
</evidence>
<organism evidence="1 2">
    <name type="scientific">Rhynchophorus ferrugineus</name>
    <name type="common">Red palm weevil</name>
    <name type="synonym">Curculio ferrugineus</name>
    <dbReference type="NCBI Taxonomy" id="354439"/>
    <lineage>
        <taxon>Eukaryota</taxon>
        <taxon>Metazoa</taxon>
        <taxon>Ecdysozoa</taxon>
        <taxon>Arthropoda</taxon>
        <taxon>Hexapoda</taxon>
        <taxon>Insecta</taxon>
        <taxon>Pterygota</taxon>
        <taxon>Neoptera</taxon>
        <taxon>Endopterygota</taxon>
        <taxon>Coleoptera</taxon>
        <taxon>Polyphaga</taxon>
        <taxon>Cucujiformia</taxon>
        <taxon>Curculionidae</taxon>
        <taxon>Dryophthorinae</taxon>
        <taxon>Rhynchophorus</taxon>
    </lineage>
</organism>
<dbReference type="Proteomes" id="UP000625711">
    <property type="component" value="Unassembled WGS sequence"/>
</dbReference>
<keyword evidence="2" id="KW-1185">Reference proteome</keyword>
<name>A0A834IMW6_RHYFE</name>
<comment type="caution">
    <text evidence="1">The sequence shown here is derived from an EMBL/GenBank/DDBJ whole genome shotgun (WGS) entry which is preliminary data.</text>
</comment>
<dbReference type="EMBL" id="JAACXV010000273">
    <property type="protein sequence ID" value="KAF7280823.1"/>
    <property type="molecule type" value="Genomic_DNA"/>
</dbReference>
<evidence type="ECO:0000313" key="2">
    <source>
        <dbReference type="Proteomes" id="UP000625711"/>
    </source>
</evidence>
<accession>A0A834IMW6</accession>
<protein>
    <submittedName>
        <fullName evidence="1">Uncharacterized protein</fullName>
    </submittedName>
</protein>